<dbReference type="OrthoDB" id="9815577at2"/>
<comment type="similarity">
    <text evidence="3">Belongs to the band 7/mec-2 family. Flotillin subfamily.</text>
</comment>
<evidence type="ECO:0000256" key="4">
    <source>
        <dbReference type="ARBA" id="ARBA00022475"/>
    </source>
</evidence>
<evidence type="ECO:0000256" key="1">
    <source>
        <dbReference type="ARBA" id="ARBA00004167"/>
    </source>
</evidence>
<keyword evidence="5 6" id="KW-0472">Membrane</keyword>
<gene>
    <name evidence="8" type="ORF">SAMN05444159_7122</name>
</gene>
<reference evidence="8 9" key="1">
    <citation type="submission" date="2016-11" db="EMBL/GenBank/DDBJ databases">
        <authorList>
            <person name="Jaros S."/>
            <person name="Januszkiewicz K."/>
            <person name="Wedrychowicz H."/>
        </authorList>
    </citation>
    <scope>NUCLEOTIDE SEQUENCE [LARGE SCALE GENOMIC DNA]</scope>
    <source>
        <strain evidence="8 9">GAS499</strain>
    </source>
</reference>
<keyword evidence="4" id="KW-1003">Cell membrane</keyword>
<dbReference type="Pfam" id="PF15975">
    <property type="entry name" value="Flot"/>
    <property type="match status" value="1"/>
</dbReference>
<dbReference type="PANTHER" id="PTHR13806:SF31">
    <property type="entry name" value="FLOTILLIN-LIKE PROTEIN 1-RELATED"/>
    <property type="match status" value="1"/>
</dbReference>
<dbReference type="EMBL" id="LT670844">
    <property type="protein sequence ID" value="SHL89534.1"/>
    <property type="molecule type" value="Genomic_DNA"/>
</dbReference>
<comment type="subcellular location">
    <subcellularLocation>
        <location evidence="2">Cell membrane</location>
    </subcellularLocation>
    <subcellularLocation>
        <location evidence="1">Membrane</location>
        <topology evidence="1">Single-pass membrane protein</topology>
    </subcellularLocation>
</comment>
<dbReference type="InterPro" id="IPR027705">
    <property type="entry name" value="Flotillin_fam"/>
</dbReference>
<feature type="domain" description="Band 7" evidence="7">
    <location>
        <begin position="23"/>
        <end position="192"/>
    </location>
</feature>
<dbReference type="RefSeq" id="WP_079544156.1">
    <property type="nucleotide sequence ID" value="NZ_LT670844.1"/>
</dbReference>
<evidence type="ECO:0000256" key="3">
    <source>
        <dbReference type="ARBA" id="ARBA00007161"/>
    </source>
</evidence>
<evidence type="ECO:0000313" key="9">
    <source>
        <dbReference type="Proteomes" id="UP000189935"/>
    </source>
</evidence>
<evidence type="ECO:0000313" key="8">
    <source>
        <dbReference type="EMBL" id="SHL89534.1"/>
    </source>
</evidence>
<feature type="transmembrane region" description="Helical" evidence="6">
    <location>
        <begin position="6"/>
        <end position="26"/>
    </location>
</feature>
<organism evidence="8 9">
    <name type="scientific">Bradyrhizobium lablabi</name>
    <dbReference type="NCBI Taxonomy" id="722472"/>
    <lineage>
        <taxon>Bacteria</taxon>
        <taxon>Pseudomonadati</taxon>
        <taxon>Pseudomonadota</taxon>
        <taxon>Alphaproteobacteria</taxon>
        <taxon>Hyphomicrobiales</taxon>
        <taxon>Nitrobacteraceae</taxon>
        <taxon>Bradyrhizobium</taxon>
    </lineage>
</organism>
<dbReference type="CDD" id="cd03399">
    <property type="entry name" value="SPFH_flotillin"/>
    <property type="match status" value="1"/>
</dbReference>
<keyword evidence="6" id="KW-0812">Transmembrane</keyword>
<protein>
    <submittedName>
        <fullName evidence="8">Flotillin</fullName>
    </submittedName>
</protein>
<dbReference type="GO" id="GO:0005886">
    <property type="term" value="C:plasma membrane"/>
    <property type="evidence" value="ECO:0007669"/>
    <property type="project" value="UniProtKB-SubCell"/>
</dbReference>
<dbReference type="PANTHER" id="PTHR13806">
    <property type="entry name" value="FLOTILLIN-RELATED"/>
    <property type="match status" value="1"/>
</dbReference>
<evidence type="ECO:0000259" key="7">
    <source>
        <dbReference type="SMART" id="SM00244"/>
    </source>
</evidence>
<dbReference type="InterPro" id="IPR036013">
    <property type="entry name" value="Band_7/SPFH_dom_sf"/>
</dbReference>
<dbReference type="Gene3D" id="3.30.479.30">
    <property type="entry name" value="Band 7 domain"/>
    <property type="match status" value="1"/>
</dbReference>
<evidence type="ECO:0000256" key="5">
    <source>
        <dbReference type="ARBA" id="ARBA00023136"/>
    </source>
</evidence>
<dbReference type="Pfam" id="PF01145">
    <property type="entry name" value="Band_7"/>
    <property type="match status" value="1"/>
</dbReference>
<evidence type="ECO:0000256" key="6">
    <source>
        <dbReference type="SAM" id="Phobius"/>
    </source>
</evidence>
<dbReference type="Proteomes" id="UP000189935">
    <property type="component" value="Chromosome I"/>
</dbReference>
<dbReference type="SMART" id="SM00244">
    <property type="entry name" value="PHB"/>
    <property type="match status" value="1"/>
</dbReference>
<accession>A0A1M7ECQ6</accession>
<dbReference type="SUPFAM" id="SSF117892">
    <property type="entry name" value="Band 7/SPFH domain"/>
    <property type="match status" value="1"/>
</dbReference>
<name>A0A1M7ECQ6_9BRAD</name>
<dbReference type="AlphaFoldDB" id="A0A1M7ECQ6"/>
<keyword evidence="6" id="KW-1133">Transmembrane helix</keyword>
<proteinExistence type="inferred from homology"/>
<sequence>MWDLALPVAIGVIVILVIGLMFARLYKRSTRDEAYVRTGLGGQKVVLDGGSVVLPIFHSTAAVNLKTLRLEVARGGPDSLITKDRMRVDIGAEFYLRVKPDSSSIALAAQTLGNRTNDAAELRELVEAKFVDGLRSVAATMNLEELQEQRATFVKAVQDAVGADIQNNGLELESVSLTRLDQSDIKHFNPSNFFDAHGLTTLTKITKEREQERNQIVRTTEVNIAQQDLVARQTTLTIESTKREAELAQQRDIANKTAAMRAQTAQVEQTALQNEAEYRIQQELAVANKQTEANQAKDTRKIEADLAVKRRTTEMERELQIVAQEAAIVVATKSKEQSEAQTIAETARALAIAAEEKVTTARATEVAERDKIINVIAARKAAETNAMPITVMAEAEKQAAANKAEATSVLAKADAAAATTRAAGVKALGQAEAEVATLKAEARNKLSPAMVDYDLGLARINIIPNALAEAVKPIEKISDIRIFDTGSLLGRGGNGANGHGGNGGLGLGDGLASQLLSVSAFKPIIDKILTEAGFAAGPDALTSLTQALAAKQLASPTELSAELPPAAYSVTVASASDAAPSEPAPGAKSRSK</sequence>
<dbReference type="InterPro" id="IPR001107">
    <property type="entry name" value="Band_7"/>
</dbReference>
<evidence type="ECO:0000256" key="2">
    <source>
        <dbReference type="ARBA" id="ARBA00004236"/>
    </source>
</evidence>
<dbReference type="InterPro" id="IPR031905">
    <property type="entry name" value="Flotillin_C"/>
</dbReference>